<proteinExistence type="predicted"/>
<feature type="region of interest" description="Disordered" evidence="2">
    <location>
        <begin position="1"/>
        <end position="30"/>
    </location>
</feature>
<name>A0A2D2LXL1_FAUOS</name>
<evidence type="ECO:0000256" key="2">
    <source>
        <dbReference type="SAM" id="MobiDB-lite"/>
    </source>
</evidence>
<feature type="compositionally biased region" description="Polar residues" evidence="2">
    <location>
        <begin position="18"/>
        <end position="30"/>
    </location>
</feature>
<evidence type="ECO:0000313" key="3">
    <source>
        <dbReference type="EMBL" id="ATR79726.1"/>
    </source>
</evidence>
<dbReference type="Proteomes" id="UP000229340">
    <property type="component" value="Plasmid pNP7-1"/>
</dbReference>
<dbReference type="EMBL" id="CP024444">
    <property type="protein sequence ID" value="ATR79726.1"/>
    <property type="molecule type" value="Genomic_DNA"/>
</dbReference>
<evidence type="ECO:0000256" key="1">
    <source>
        <dbReference type="SAM" id="Coils"/>
    </source>
</evidence>
<gene>
    <name evidence="3" type="ORF">NP7_10200</name>
</gene>
<organism evidence="3 4">
    <name type="scientific">Faucicola osloensis</name>
    <name type="common">Moraxella osloensis</name>
    <dbReference type="NCBI Taxonomy" id="34062"/>
    <lineage>
        <taxon>Bacteria</taxon>
        <taxon>Pseudomonadati</taxon>
        <taxon>Pseudomonadota</taxon>
        <taxon>Gammaproteobacteria</taxon>
        <taxon>Moraxellales</taxon>
        <taxon>Moraxellaceae</taxon>
        <taxon>Faucicola</taxon>
    </lineage>
</organism>
<evidence type="ECO:0000313" key="4">
    <source>
        <dbReference type="Proteomes" id="UP000229340"/>
    </source>
</evidence>
<reference evidence="4" key="1">
    <citation type="submission" date="2017-10" db="EMBL/GenBank/DDBJ databases">
        <title>Complete genome sequence of Moraxella osloensis NP7 isolated from human skin.</title>
        <authorList>
            <person name="Lee K."/>
            <person name="Lim J.Y."/>
            <person name="Hwang I."/>
        </authorList>
    </citation>
    <scope>NUCLEOTIDE SEQUENCE [LARGE SCALE GENOMIC DNA]</scope>
    <source>
        <strain evidence="4">NP7</strain>
        <plasmid evidence="4">pnp7-1</plasmid>
    </source>
</reference>
<dbReference type="AlphaFoldDB" id="A0A2D2LXL1"/>
<keyword evidence="3" id="KW-0614">Plasmid</keyword>
<sequence length="444" mass="50433">MSLFDKLDDELDIEAPPNLSNTAPPKPNSDNVVTKITHGFEGFTESNVATLASHSATPTFINDVQIVESKHGLSGNPVALDGLSDAQIKQYQESFVLDDKSAQLPLKAGQTLHAIKPDEVYYYYLKYITQLTQSITLNQLTIANNKLLYPDFKHPPAKLNQHLPLSVLTLDDYYVPNFDALYRNCINTAIVDAVVRRYTGLYLDPSNITPAYQVGVEMVSNISSLTQSKQFIQNTAWTYFALSMNNIFDWQRKNRLAYLFSFWQKCVMATIDADQQETLLEALKNQANNLRELTDKIVLDRKSLIKDRKTYNAKEIYYESNGVLTLFEAQPYTNPIGGNVLIPTKLLLTTVNYLVYEGLLDRHILSQVDNNGKEYLIVNRLAEYATEDKRYYEFLLPAFDALIKSFLPDNKDPYQANLIKGLGYSAIQEHRQFYSATSLNILPD</sequence>
<accession>A0A2D2LXL1</accession>
<dbReference type="RefSeq" id="WP_100271080.1">
    <property type="nucleotide sequence ID" value="NZ_CP024444.1"/>
</dbReference>
<keyword evidence="1" id="KW-0175">Coiled coil</keyword>
<geneLocation type="plasmid" evidence="4">
    <name>pnp7-1</name>
</geneLocation>
<protein>
    <submittedName>
        <fullName evidence="3">Uncharacterized protein</fullName>
    </submittedName>
</protein>
<feature type="coiled-coil region" evidence="1">
    <location>
        <begin position="273"/>
        <end position="300"/>
    </location>
</feature>